<evidence type="ECO:0000313" key="2">
    <source>
        <dbReference type="Proteomes" id="UP000265520"/>
    </source>
</evidence>
<protein>
    <submittedName>
        <fullName evidence="1">Uncharacterized protein</fullName>
    </submittedName>
</protein>
<evidence type="ECO:0000313" key="1">
    <source>
        <dbReference type="EMBL" id="MCI62678.1"/>
    </source>
</evidence>
<dbReference type="EMBL" id="LXQA010623318">
    <property type="protein sequence ID" value="MCI62678.1"/>
    <property type="molecule type" value="Genomic_DNA"/>
</dbReference>
<reference evidence="1 2" key="1">
    <citation type="journal article" date="2018" name="Front. Plant Sci.">
        <title>Red Clover (Trifolium pratense) and Zigzag Clover (T. medium) - A Picture of Genomic Similarities and Differences.</title>
        <authorList>
            <person name="Dluhosova J."/>
            <person name="Istvanek J."/>
            <person name="Nedelnik J."/>
            <person name="Repkova J."/>
        </authorList>
    </citation>
    <scope>NUCLEOTIDE SEQUENCE [LARGE SCALE GENOMIC DNA]</scope>
    <source>
        <strain evidence="2">cv. 10/8</strain>
        <tissue evidence="1">Leaf</tissue>
    </source>
</reference>
<feature type="non-terminal residue" evidence="1">
    <location>
        <position position="1"/>
    </location>
</feature>
<dbReference type="Proteomes" id="UP000265520">
    <property type="component" value="Unassembled WGS sequence"/>
</dbReference>
<proteinExistence type="predicted"/>
<sequence length="47" mass="4953">NSISAQLVKAALGVASPSLDAEGSSFNILQHLKLKELKSVFAQGERV</sequence>
<accession>A0A392TP49</accession>
<organism evidence="1 2">
    <name type="scientific">Trifolium medium</name>
    <dbReference type="NCBI Taxonomy" id="97028"/>
    <lineage>
        <taxon>Eukaryota</taxon>
        <taxon>Viridiplantae</taxon>
        <taxon>Streptophyta</taxon>
        <taxon>Embryophyta</taxon>
        <taxon>Tracheophyta</taxon>
        <taxon>Spermatophyta</taxon>
        <taxon>Magnoliopsida</taxon>
        <taxon>eudicotyledons</taxon>
        <taxon>Gunneridae</taxon>
        <taxon>Pentapetalae</taxon>
        <taxon>rosids</taxon>
        <taxon>fabids</taxon>
        <taxon>Fabales</taxon>
        <taxon>Fabaceae</taxon>
        <taxon>Papilionoideae</taxon>
        <taxon>50 kb inversion clade</taxon>
        <taxon>NPAAA clade</taxon>
        <taxon>Hologalegina</taxon>
        <taxon>IRL clade</taxon>
        <taxon>Trifolieae</taxon>
        <taxon>Trifolium</taxon>
    </lineage>
</organism>
<name>A0A392TP49_9FABA</name>
<dbReference type="AlphaFoldDB" id="A0A392TP49"/>
<comment type="caution">
    <text evidence="1">The sequence shown here is derived from an EMBL/GenBank/DDBJ whole genome shotgun (WGS) entry which is preliminary data.</text>
</comment>
<keyword evidence="2" id="KW-1185">Reference proteome</keyword>